<sequence>MTASTLFALTLARLLPDDWTATGWLVRHVGSFEALSSQPPEALRNHLGHRPEGIRLLAQLSNAAFLQKMQEQAKAELATLITKRIRVLTPHDDVWPAGLEALPEHQRPFLLFAYGNLELLAQPTVALLARPPISDAAYDRAQDLTLHLIEAGCVPVTGALSGFDVALQKLCHNAPRPHPAIMVAHTGLSQLLPPMRPVAAATLRAGGLLLSPFLMELRPSDRRDRQRALVQAALAQAAVFVEPRDETPEHMALDWAVQAHRPVFGISTRTMPEVHPIRESVDFEWVVEAARRTSPAE</sequence>
<keyword evidence="4" id="KW-1185">Reference proteome</keyword>
<dbReference type="PANTHER" id="PTHR43022">
    <property type="entry name" value="PROTEIN SMF"/>
    <property type="match status" value="1"/>
</dbReference>
<dbReference type="Proteomes" id="UP000002221">
    <property type="component" value="Chromosome"/>
</dbReference>
<evidence type="ECO:0000313" key="3">
    <source>
        <dbReference type="EMBL" id="ACY48071.1"/>
    </source>
</evidence>
<dbReference type="EMBL" id="CP001807">
    <property type="protein sequence ID" value="ACY48071.1"/>
    <property type="molecule type" value="Genomic_DNA"/>
</dbReference>
<name>D0MHW3_RHOM4</name>
<dbReference type="STRING" id="518766.Rmar_1181"/>
<dbReference type="AlphaFoldDB" id="D0MHW3"/>
<dbReference type="PANTHER" id="PTHR43022:SF1">
    <property type="entry name" value="PROTEIN SMF"/>
    <property type="match status" value="1"/>
</dbReference>
<protein>
    <submittedName>
        <fullName evidence="3">Rossmann fold nucleotide-binding protein involved in DNA uptake-like protein</fullName>
    </submittedName>
</protein>
<dbReference type="GO" id="GO:0009294">
    <property type="term" value="P:DNA-mediated transformation"/>
    <property type="evidence" value="ECO:0007669"/>
    <property type="project" value="InterPro"/>
</dbReference>
<evidence type="ECO:0000259" key="2">
    <source>
        <dbReference type="Pfam" id="PF02481"/>
    </source>
</evidence>
<feature type="domain" description="Smf/DprA SLOG" evidence="2">
    <location>
        <begin position="87"/>
        <end position="267"/>
    </location>
</feature>
<organism evidence="3 4">
    <name type="scientific">Rhodothermus marinus (strain ATCC 43812 / DSM 4252 / R-10)</name>
    <name type="common">Rhodothermus obamensis</name>
    <dbReference type="NCBI Taxonomy" id="518766"/>
    <lineage>
        <taxon>Bacteria</taxon>
        <taxon>Pseudomonadati</taxon>
        <taxon>Rhodothermota</taxon>
        <taxon>Rhodothermia</taxon>
        <taxon>Rhodothermales</taxon>
        <taxon>Rhodothermaceae</taxon>
        <taxon>Rhodothermus</taxon>
    </lineage>
</organism>
<dbReference type="KEGG" id="rmr:Rmar_1181"/>
<dbReference type="Pfam" id="PF02481">
    <property type="entry name" value="DNA_processg_A"/>
    <property type="match status" value="1"/>
</dbReference>
<dbReference type="HOGENOM" id="CLU_936505_0_0_10"/>
<gene>
    <name evidence="3" type="ordered locus">Rmar_1181</name>
</gene>
<proteinExistence type="inferred from homology"/>
<reference evidence="3 4" key="1">
    <citation type="journal article" date="2009" name="Stand. Genomic Sci.">
        <title>Complete genome sequence of Rhodothermus marinus type strain (R-10).</title>
        <authorList>
            <person name="Nolan M."/>
            <person name="Tindall B.J."/>
            <person name="Pomrenke H."/>
            <person name="Lapidus A."/>
            <person name="Copeland A."/>
            <person name="Glavina Del Rio T."/>
            <person name="Lucas S."/>
            <person name="Chen F."/>
            <person name="Tice H."/>
            <person name="Cheng J.F."/>
            <person name="Saunders E."/>
            <person name="Han C."/>
            <person name="Bruce D."/>
            <person name="Goodwin L."/>
            <person name="Chain P."/>
            <person name="Pitluck S."/>
            <person name="Ovchinikova G."/>
            <person name="Pati A."/>
            <person name="Ivanova N."/>
            <person name="Mavromatis K."/>
            <person name="Chen A."/>
            <person name="Palaniappan K."/>
            <person name="Land M."/>
            <person name="Hauser L."/>
            <person name="Chang Y.J."/>
            <person name="Jeffries C.D."/>
            <person name="Brettin T."/>
            <person name="Goker M."/>
            <person name="Bristow J."/>
            <person name="Eisen J.A."/>
            <person name="Markowitz V."/>
            <person name="Hugenholtz P."/>
            <person name="Kyrpides N.C."/>
            <person name="Klenk H.P."/>
            <person name="Detter J.C."/>
        </authorList>
    </citation>
    <scope>NUCLEOTIDE SEQUENCE [LARGE SCALE GENOMIC DNA]</scope>
    <source>
        <strain evidence="4">ATCC 43812 / DSM 4252 / R-10</strain>
    </source>
</reference>
<evidence type="ECO:0000313" key="4">
    <source>
        <dbReference type="Proteomes" id="UP000002221"/>
    </source>
</evidence>
<accession>D0MHW3</accession>
<dbReference type="InterPro" id="IPR003488">
    <property type="entry name" value="DprA"/>
</dbReference>
<dbReference type="Gene3D" id="3.40.50.450">
    <property type="match status" value="1"/>
</dbReference>
<dbReference type="eggNOG" id="COG0758">
    <property type="taxonomic scope" value="Bacteria"/>
</dbReference>
<dbReference type="InterPro" id="IPR057666">
    <property type="entry name" value="DrpA_SLOG"/>
</dbReference>
<comment type="similarity">
    <text evidence="1">Belongs to the DprA/Smf family.</text>
</comment>
<evidence type="ECO:0000256" key="1">
    <source>
        <dbReference type="ARBA" id="ARBA00006525"/>
    </source>
</evidence>
<dbReference type="OrthoDB" id="1495849at2"/>
<dbReference type="SUPFAM" id="SSF102405">
    <property type="entry name" value="MCP/YpsA-like"/>
    <property type="match status" value="1"/>
</dbReference>
<dbReference type="RefSeq" id="WP_012843683.1">
    <property type="nucleotide sequence ID" value="NC_013501.1"/>
</dbReference>